<keyword evidence="9" id="KW-1185">Reference proteome</keyword>
<dbReference type="Pfam" id="PF04376">
    <property type="entry name" value="ATE_N"/>
    <property type="match status" value="1"/>
</dbReference>
<dbReference type="GO" id="GO:0004057">
    <property type="term" value="F:arginyl-tRNA--protein transferase activity"/>
    <property type="evidence" value="ECO:0007669"/>
    <property type="project" value="InterPro"/>
</dbReference>
<comment type="caution">
    <text evidence="7">The sequence shown here is derived from an EMBL/GenBank/DDBJ whole genome shotgun (WGS) entry which is preliminary data.</text>
</comment>
<dbReference type="Pfam" id="PF04377">
    <property type="entry name" value="ATE_C"/>
    <property type="match status" value="1"/>
</dbReference>
<dbReference type="OrthoDB" id="9782022at2"/>
<gene>
    <name evidence="4" type="primary">bpt</name>
    <name evidence="8" type="ORF">C0W53_11210</name>
    <name evidence="7" type="ORF">C9J27_13325</name>
</gene>
<dbReference type="Proteomes" id="UP000240728">
    <property type="component" value="Unassembled WGS sequence"/>
</dbReference>
<dbReference type="NCBIfam" id="NF002345">
    <property type="entry name" value="PRK01305.2-2"/>
    <property type="match status" value="1"/>
</dbReference>
<evidence type="ECO:0000256" key="1">
    <source>
        <dbReference type="ARBA" id="ARBA00022490"/>
    </source>
</evidence>
<evidence type="ECO:0000313" key="9">
    <source>
        <dbReference type="Proteomes" id="UP000240728"/>
    </source>
</evidence>
<keyword evidence="1 4" id="KW-0963">Cytoplasm</keyword>
<dbReference type="GeneID" id="29945149"/>
<dbReference type="InterPro" id="IPR007471">
    <property type="entry name" value="N-end_Aminoacyl_Trfase_N"/>
</dbReference>
<dbReference type="InterPro" id="IPR016181">
    <property type="entry name" value="Acyl_CoA_acyltransferase"/>
</dbReference>
<dbReference type="SUPFAM" id="SSF55729">
    <property type="entry name" value="Acyl-CoA N-acyltransferases (Nat)"/>
    <property type="match status" value="1"/>
</dbReference>
<dbReference type="InterPro" id="IPR017138">
    <property type="entry name" value="Asp_Glu_LeuTrfase"/>
</dbReference>
<evidence type="ECO:0000313" key="8">
    <source>
        <dbReference type="EMBL" id="PSX45156.1"/>
    </source>
</evidence>
<comment type="subcellular location">
    <subcellularLocation>
        <location evidence="4">Cytoplasm</location>
    </subcellularLocation>
</comment>
<dbReference type="PANTHER" id="PTHR21367:SF1">
    <property type="entry name" value="ARGINYL-TRNA--PROTEIN TRANSFERASE 1"/>
    <property type="match status" value="1"/>
</dbReference>
<evidence type="ECO:0000313" key="7">
    <source>
        <dbReference type="EMBL" id="PSU98237.1"/>
    </source>
</evidence>
<dbReference type="NCBIfam" id="NF002346">
    <property type="entry name" value="PRK01305.2-3"/>
    <property type="match status" value="1"/>
</dbReference>
<dbReference type="RefSeq" id="WP_045042851.1">
    <property type="nucleotide sequence ID" value="NZ_JAUZMV010000001.1"/>
</dbReference>
<comment type="function">
    <text evidence="4">Functions in the N-end rule pathway of protein degradation where it conjugates Leu from its aminoacyl-tRNA to the N-termini of proteins containing an N-terminal aspartate or glutamate.</text>
</comment>
<feature type="domain" description="N-end aminoacyl transferase N-terminal" evidence="5">
    <location>
        <begin position="14"/>
        <end position="84"/>
    </location>
</feature>
<dbReference type="STRING" id="318456.GCA_001455895_03199"/>
<comment type="catalytic activity">
    <reaction evidence="4">
        <text>N-terminal L-glutamyl-[protein] + L-leucyl-tRNA(Leu) = N-terminal L-leucyl-L-glutamyl-[protein] + tRNA(Leu) + H(+)</text>
        <dbReference type="Rhea" id="RHEA:50412"/>
        <dbReference type="Rhea" id="RHEA-COMP:9613"/>
        <dbReference type="Rhea" id="RHEA-COMP:9622"/>
        <dbReference type="Rhea" id="RHEA-COMP:12664"/>
        <dbReference type="Rhea" id="RHEA-COMP:12668"/>
        <dbReference type="ChEBI" id="CHEBI:15378"/>
        <dbReference type="ChEBI" id="CHEBI:64721"/>
        <dbReference type="ChEBI" id="CHEBI:78442"/>
        <dbReference type="ChEBI" id="CHEBI:78494"/>
        <dbReference type="ChEBI" id="CHEBI:133041"/>
        <dbReference type="EC" id="2.3.2.29"/>
    </reaction>
</comment>
<dbReference type="GO" id="GO:0008914">
    <property type="term" value="F:leucyl-tRNA--protein transferase activity"/>
    <property type="evidence" value="ECO:0007669"/>
    <property type="project" value="UniProtKB-UniRule"/>
</dbReference>
<feature type="domain" description="N-end rule aminoacyl transferase C-terminal" evidence="6">
    <location>
        <begin position="104"/>
        <end position="223"/>
    </location>
</feature>
<comment type="similarity">
    <text evidence="4">Belongs to the R-transferase family. Bpt subfamily.</text>
</comment>
<dbReference type="InterPro" id="IPR030700">
    <property type="entry name" value="N-end_Aminoacyl_Trfase"/>
</dbReference>
<protein>
    <recommendedName>
        <fullName evidence="4">Aspartate/glutamate leucyltransferase</fullName>
        <ecNumber evidence="4">2.3.2.29</ecNumber>
    </recommendedName>
</protein>
<dbReference type="PIRSF" id="PIRSF037208">
    <property type="entry name" value="ATE_pro_prd"/>
    <property type="match status" value="1"/>
</dbReference>
<dbReference type="EMBL" id="PYNF01000010">
    <property type="protein sequence ID" value="PSU98237.1"/>
    <property type="molecule type" value="Genomic_DNA"/>
</dbReference>
<evidence type="ECO:0000256" key="4">
    <source>
        <dbReference type="HAMAP-Rule" id="MF_00689"/>
    </source>
</evidence>
<dbReference type="GO" id="GO:0071596">
    <property type="term" value="P:ubiquitin-dependent protein catabolic process via the N-end rule pathway"/>
    <property type="evidence" value="ECO:0007669"/>
    <property type="project" value="InterPro"/>
</dbReference>
<dbReference type="InterPro" id="IPR007472">
    <property type="entry name" value="N-end_Aminoacyl_Trfase_C"/>
</dbReference>
<organism evidence="7 10">
    <name type="scientific">Photobacterium kishitanii</name>
    <dbReference type="NCBI Taxonomy" id="318456"/>
    <lineage>
        <taxon>Bacteria</taxon>
        <taxon>Pseudomonadati</taxon>
        <taxon>Pseudomonadota</taxon>
        <taxon>Gammaproteobacteria</taxon>
        <taxon>Vibrionales</taxon>
        <taxon>Vibrionaceae</taxon>
        <taxon>Photobacterium</taxon>
    </lineage>
</organism>
<dbReference type="PANTHER" id="PTHR21367">
    <property type="entry name" value="ARGININE-TRNA-PROTEIN TRANSFERASE 1"/>
    <property type="match status" value="1"/>
</dbReference>
<reference evidence="9 10" key="1">
    <citation type="submission" date="2018-01" db="EMBL/GenBank/DDBJ databases">
        <title>Whole genome sequencing of Histamine producing bacteria.</title>
        <authorList>
            <person name="Butler K."/>
        </authorList>
    </citation>
    <scope>NUCLEOTIDE SEQUENCE [LARGE SCALE GENOMIC DNA]</scope>
    <source>
        <strain evidence="8 9">A1-4</strain>
        <strain evidence="7 10">FS-7.2</strain>
    </source>
</reference>
<evidence type="ECO:0000256" key="2">
    <source>
        <dbReference type="ARBA" id="ARBA00022679"/>
    </source>
</evidence>
<sequence>MKELTLQLGLTPESDCNYLPHQRDQLGIVMDQPWLNPNGYDLLISSGYRRSGSVIYKPMCKHCNACTPLRIDCSQFTPSKSQKRQQNQLKKLQWQFKQQLDPDWFDLYERYINVRHASGSMFPANKQQFFDFISAPWMNTAFLHLYQDNQLIAVAITDVFPDSLSAVYSFFEPEHKLSLGTLCVLLQIEVCRQTQRQWLYPGYQIDQCREMNYKVRFTPHQKLINGEWISETVKNTQNG</sequence>
<dbReference type="AlphaFoldDB" id="A0A2T3KH23"/>
<evidence type="ECO:0000259" key="5">
    <source>
        <dbReference type="Pfam" id="PF04376"/>
    </source>
</evidence>
<dbReference type="EMBL" id="PYOZ01000005">
    <property type="protein sequence ID" value="PSX45156.1"/>
    <property type="molecule type" value="Genomic_DNA"/>
</dbReference>
<dbReference type="GO" id="GO:0005737">
    <property type="term" value="C:cytoplasm"/>
    <property type="evidence" value="ECO:0007669"/>
    <property type="project" value="UniProtKB-SubCell"/>
</dbReference>
<keyword evidence="2 4" id="KW-0808">Transferase</keyword>
<evidence type="ECO:0000256" key="3">
    <source>
        <dbReference type="ARBA" id="ARBA00023315"/>
    </source>
</evidence>
<dbReference type="HAMAP" id="MF_00689">
    <property type="entry name" value="Bpt"/>
    <property type="match status" value="1"/>
</dbReference>
<evidence type="ECO:0000313" key="10">
    <source>
        <dbReference type="Proteomes" id="UP000241426"/>
    </source>
</evidence>
<name>A0A2T3KH23_9GAMM</name>
<comment type="catalytic activity">
    <reaction evidence="4">
        <text>N-terminal L-aspartyl-[protein] + L-leucyl-tRNA(Leu) = N-terminal L-leucyl-L-aspartyl-[protein] + tRNA(Leu) + H(+)</text>
        <dbReference type="Rhea" id="RHEA:50420"/>
        <dbReference type="Rhea" id="RHEA-COMP:9613"/>
        <dbReference type="Rhea" id="RHEA-COMP:9622"/>
        <dbReference type="Rhea" id="RHEA-COMP:12669"/>
        <dbReference type="Rhea" id="RHEA-COMP:12674"/>
        <dbReference type="ChEBI" id="CHEBI:15378"/>
        <dbReference type="ChEBI" id="CHEBI:64720"/>
        <dbReference type="ChEBI" id="CHEBI:78442"/>
        <dbReference type="ChEBI" id="CHEBI:78494"/>
        <dbReference type="ChEBI" id="CHEBI:133042"/>
        <dbReference type="EC" id="2.3.2.29"/>
    </reaction>
</comment>
<dbReference type="EC" id="2.3.2.29" evidence="4"/>
<accession>A0A2T3KH23</accession>
<proteinExistence type="inferred from homology"/>
<evidence type="ECO:0000259" key="6">
    <source>
        <dbReference type="Pfam" id="PF04377"/>
    </source>
</evidence>
<dbReference type="Proteomes" id="UP000241426">
    <property type="component" value="Unassembled WGS sequence"/>
</dbReference>
<keyword evidence="3 4" id="KW-0012">Acyltransferase</keyword>